<keyword evidence="2" id="KW-1185">Reference proteome</keyword>
<accession>A0A1M7ME84</accession>
<sequence length="35" mass="3992">MSELPEVLRSVTGKRLSDVRDALIRQFFASKDVQV</sequence>
<reference evidence="2" key="1">
    <citation type="submission" date="2016-11" db="EMBL/GenBank/DDBJ databases">
        <authorList>
            <person name="Varghese N."/>
            <person name="Submissions S."/>
        </authorList>
    </citation>
    <scope>NUCLEOTIDE SEQUENCE [LARGE SCALE GENOMIC DNA]</scope>
    <source>
        <strain evidence="2">CECT 8089</strain>
    </source>
</reference>
<evidence type="ECO:0000313" key="2">
    <source>
        <dbReference type="Proteomes" id="UP000184305"/>
    </source>
</evidence>
<dbReference type="EMBL" id="FRBQ01000009">
    <property type="protein sequence ID" value="SHM88645.1"/>
    <property type="molecule type" value="Genomic_DNA"/>
</dbReference>
<protein>
    <submittedName>
        <fullName evidence="1">Uncharacterized protein</fullName>
    </submittedName>
</protein>
<organism evidence="1 2">
    <name type="scientific">Phytopseudomonas punonensis</name>
    <dbReference type="NCBI Taxonomy" id="1220495"/>
    <lineage>
        <taxon>Bacteria</taxon>
        <taxon>Pseudomonadati</taxon>
        <taxon>Pseudomonadota</taxon>
        <taxon>Gammaproteobacteria</taxon>
        <taxon>Pseudomonadales</taxon>
        <taxon>Pseudomonadaceae</taxon>
        <taxon>Phytopseudomonas</taxon>
    </lineage>
</organism>
<gene>
    <name evidence="1" type="ORF">SAMN05216288_4552</name>
</gene>
<proteinExistence type="predicted"/>
<dbReference type="Proteomes" id="UP000184305">
    <property type="component" value="Unassembled WGS sequence"/>
</dbReference>
<name>A0A1M7ME84_9GAMM</name>
<dbReference type="AlphaFoldDB" id="A0A1M7ME84"/>
<evidence type="ECO:0000313" key="1">
    <source>
        <dbReference type="EMBL" id="SHM88645.1"/>
    </source>
</evidence>